<keyword evidence="2" id="KW-1185">Reference proteome</keyword>
<dbReference type="SUPFAM" id="SSF55961">
    <property type="entry name" value="Bet v1-like"/>
    <property type="match status" value="1"/>
</dbReference>
<dbReference type="EMBL" id="FORP01000027">
    <property type="protein sequence ID" value="SFK65085.1"/>
    <property type="molecule type" value="Genomic_DNA"/>
</dbReference>
<sequence>MPRPYSSGIVPADVAEVWAVVRDFDGLPVWHPGIESSEIEPGAVAGEVGAVRRLTLADGGTVREKLLRLDDVDRSYTYQIIEGPFPVRHYVSTVRVAPVTATGESFVEWWCDYDADAGDEERLNHTFSQGVYAGGISGLAEHFGR</sequence>
<reference evidence="1 2" key="1">
    <citation type="submission" date="2016-10" db="EMBL/GenBank/DDBJ databases">
        <authorList>
            <person name="de Groot N.N."/>
        </authorList>
    </citation>
    <scope>NUCLEOTIDE SEQUENCE [LARGE SCALE GENOMIC DNA]</scope>
    <source>
        <strain evidence="1 2">DSM 44468</strain>
    </source>
</reference>
<dbReference type="PANTHER" id="PTHR39332:SF7">
    <property type="entry name" value="SRPBCC FAMILY PROTEIN"/>
    <property type="match status" value="1"/>
</dbReference>
<evidence type="ECO:0000313" key="1">
    <source>
        <dbReference type="EMBL" id="SFK65085.1"/>
    </source>
</evidence>
<dbReference type="OrthoDB" id="6024794at2"/>
<organism evidence="1 2">
    <name type="scientific">Amycolatopsis sacchari</name>
    <dbReference type="NCBI Taxonomy" id="115433"/>
    <lineage>
        <taxon>Bacteria</taxon>
        <taxon>Bacillati</taxon>
        <taxon>Actinomycetota</taxon>
        <taxon>Actinomycetes</taxon>
        <taxon>Pseudonocardiales</taxon>
        <taxon>Pseudonocardiaceae</taxon>
        <taxon>Amycolatopsis</taxon>
    </lineage>
</organism>
<gene>
    <name evidence="1" type="ORF">SAMN05421835_12746</name>
</gene>
<dbReference type="AlphaFoldDB" id="A0A1I4B8I0"/>
<dbReference type="InterPro" id="IPR019587">
    <property type="entry name" value="Polyketide_cyclase/dehydratase"/>
</dbReference>
<dbReference type="Gene3D" id="3.30.530.20">
    <property type="match status" value="1"/>
</dbReference>
<name>A0A1I4B8I0_9PSEU</name>
<dbReference type="CDD" id="cd07821">
    <property type="entry name" value="PYR_PYL_RCAR_like"/>
    <property type="match status" value="1"/>
</dbReference>
<dbReference type="Proteomes" id="UP000199025">
    <property type="component" value="Unassembled WGS sequence"/>
</dbReference>
<proteinExistence type="predicted"/>
<dbReference type="RefSeq" id="WP_091514882.1">
    <property type="nucleotide sequence ID" value="NZ_CBDQZW010000013.1"/>
</dbReference>
<dbReference type="InterPro" id="IPR023393">
    <property type="entry name" value="START-like_dom_sf"/>
</dbReference>
<dbReference type="PANTHER" id="PTHR39332">
    <property type="entry name" value="BLL4707 PROTEIN"/>
    <property type="match status" value="1"/>
</dbReference>
<dbReference type="STRING" id="115433.SAMN05421835_12746"/>
<accession>A0A1I4B8I0</accession>
<protein>
    <submittedName>
        <fullName evidence="1">Polyketide cyclase / dehydrase and lipid transport</fullName>
    </submittedName>
</protein>
<evidence type="ECO:0000313" key="2">
    <source>
        <dbReference type="Proteomes" id="UP000199025"/>
    </source>
</evidence>
<dbReference type="Pfam" id="PF10604">
    <property type="entry name" value="Polyketide_cyc2"/>
    <property type="match status" value="1"/>
</dbReference>